<organism evidence="1 2">
    <name type="scientific">Rhodopirellula maiorica SM1</name>
    <dbReference type="NCBI Taxonomy" id="1265738"/>
    <lineage>
        <taxon>Bacteria</taxon>
        <taxon>Pseudomonadati</taxon>
        <taxon>Planctomycetota</taxon>
        <taxon>Planctomycetia</taxon>
        <taxon>Pirellulales</taxon>
        <taxon>Pirellulaceae</taxon>
        <taxon>Novipirellula</taxon>
    </lineage>
</organism>
<proteinExistence type="predicted"/>
<comment type="caution">
    <text evidence="1">The sequence shown here is derived from an EMBL/GenBank/DDBJ whole genome shotgun (WGS) entry which is preliminary data.</text>
</comment>
<reference evidence="1 2" key="1">
    <citation type="journal article" date="2013" name="Mar. Genomics">
        <title>Expression of sulfatases in Rhodopirellula baltica and the diversity of sulfatases in the genus Rhodopirellula.</title>
        <authorList>
            <person name="Wegner C.E."/>
            <person name="Richter-Heitmann T."/>
            <person name="Klindworth A."/>
            <person name="Klockow C."/>
            <person name="Richter M."/>
            <person name="Achstetter T."/>
            <person name="Glockner F.O."/>
            <person name="Harder J."/>
        </authorList>
    </citation>
    <scope>NUCLEOTIDE SEQUENCE [LARGE SCALE GENOMIC DNA]</scope>
    <source>
        <strain evidence="1 2">SM1</strain>
    </source>
</reference>
<protein>
    <submittedName>
        <fullName evidence="1">Uncharacterized protein</fullName>
    </submittedName>
</protein>
<keyword evidence="2" id="KW-1185">Reference proteome</keyword>
<dbReference type="EMBL" id="ANOG01000952">
    <property type="protein sequence ID" value="EMI16496.1"/>
    <property type="molecule type" value="Genomic_DNA"/>
</dbReference>
<name>M5RBP7_9BACT</name>
<evidence type="ECO:0000313" key="2">
    <source>
        <dbReference type="Proteomes" id="UP000011991"/>
    </source>
</evidence>
<dbReference type="PATRIC" id="fig|1265738.3.peg.6577"/>
<gene>
    <name evidence="1" type="ORF">RMSM_06590</name>
</gene>
<sequence>MTMGTLDHELSGNRLSIVHFWATWNNVDKLMDAEVFTRWIDIRKEDDVDLFG</sequence>
<evidence type="ECO:0000313" key="1">
    <source>
        <dbReference type="EMBL" id="EMI16496.1"/>
    </source>
</evidence>
<dbReference type="AlphaFoldDB" id="M5RBP7"/>
<dbReference type="Proteomes" id="UP000011991">
    <property type="component" value="Unassembled WGS sequence"/>
</dbReference>
<accession>M5RBP7</accession>